<dbReference type="Proteomes" id="UP000001631">
    <property type="component" value="Unassembled WGS sequence"/>
</dbReference>
<keyword evidence="3" id="KW-1185">Reference proteome</keyword>
<evidence type="ECO:0000313" key="2">
    <source>
        <dbReference type="EMBL" id="EEH08914.1"/>
    </source>
</evidence>
<dbReference type="AlphaFoldDB" id="C0NGH9"/>
<dbReference type="GeneID" id="69035467"/>
<proteinExistence type="predicted"/>
<feature type="compositionally biased region" description="Polar residues" evidence="1">
    <location>
        <begin position="51"/>
        <end position="61"/>
    </location>
</feature>
<sequence length="140" mass="16326">MAMKQYYMLRGQELEEDEYPLNNSRSARGKGHWIQRENQYHKLLRARTDGHSPTTESSSRNPEFKLWGGEELFDQGGSAWLDRSKVFRTTQKEDVGYVGSIFCRTDCWLESGEDGSVDKERMLRTRGTAPFKRLAEWGLR</sequence>
<reference evidence="2" key="1">
    <citation type="submission" date="2009-02" db="EMBL/GenBank/DDBJ databases">
        <title>The Genome Sequence of Ajellomyces capsulatus strain G186AR.</title>
        <authorList>
            <consortium name="The Broad Institute Genome Sequencing Platform"/>
            <person name="Champion M."/>
            <person name="Cuomo C."/>
            <person name="Ma L.-J."/>
            <person name="Henn M.R."/>
            <person name="Sil A."/>
            <person name="Goldman B."/>
            <person name="Young S.K."/>
            <person name="Kodira C.D."/>
            <person name="Zeng Q."/>
            <person name="Koehrsen M."/>
            <person name="Alvarado L."/>
            <person name="Berlin A."/>
            <person name="Borenstein D."/>
            <person name="Chen Z."/>
            <person name="Engels R."/>
            <person name="Freedman E."/>
            <person name="Gellesch M."/>
            <person name="Goldberg J."/>
            <person name="Griggs A."/>
            <person name="Gujja S."/>
            <person name="Heiman D."/>
            <person name="Hepburn T."/>
            <person name="Howarth C."/>
            <person name="Jen D."/>
            <person name="Larson L."/>
            <person name="Lewis B."/>
            <person name="Mehta T."/>
            <person name="Park D."/>
            <person name="Pearson M."/>
            <person name="Roberts A."/>
            <person name="Saif S."/>
            <person name="Shea T."/>
            <person name="Shenoy N."/>
            <person name="Sisk P."/>
            <person name="Stolte C."/>
            <person name="Sykes S."/>
            <person name="Walk T."/>
            <person name="White J."/>
            <person name="Yandava C."/>
            <person name="Klein B."/>
            <person name="McEwen J.G."/>
            <person name="Puccia R."/>
            <person name="Goldman G.H."/>
            <person name="Felipe M.S."/>
            <person name="Nino-Vega G."/>
            <person name="San-Blas G."/>
            <person name="Taylor J."/>
            <person name="Mendoza L."/>
            <person name="Galagan J."/>
            <person name="Nusbaum C."/>
            <person name="Birren B."/>
        </authorList>
    </citation>
    <scope>NUCLEOTIDE SEQUENCE</scope>
    <source>
        <strain evidence="2">G186AR</strain>
    </source>
</reference>
<evidence type="ECO:0000313" key="3">
    <source>
        <dbReference type="Proteomes" id="UP000001631"/>
    </source>
</evidence>
<accession>C0NGH9</accession>
<dbReference type="InParanoid" id="C0NGH9"/>
<dbReference type="HOGENOM" id="CLU_1834590_0_0_1"/>
<dbReference type="EMBL" id="GG663365">
    <property type="protein sequence ID" value="EEH08914.1"/>
    <property type="molecule type" value="Genomic_DNA"/>
</dbReference>
<evidence type="ECO:0000256" key="1">
    <source>
        <dbReference type="SAM" id="MobiDB-lite"/>
    </source>
</evidence>
<dbReference type="RefSeq" id="XP_045289395.1">
    <property type="nucleotide sequence ID" value="XM_045429500.1"/>
</dbReference>
<protein>
    <submittedName>
        <fullName evidence="2">Uncharacterized protein</fullName>
    </submittedName>
</protein>
<feature type="region of interest" description="Disordered" evidence="1">
    <location>
        <begin position="44"/>
        <end position="63"/>
    </location>
</feature>
<organism evidence="2 3">
    <name type="scientific">Ajellomyces capsulatus (strain G186AR / H82 / ATCC MYA-2454 / RMSCC 2432)</name>
    <name type="common">Darling's disease fungus</name>
    <name type="synonym">Histoplasma capsulatum</name>
    <dbReference type="NCBI Taxonomy" id="447093"/>
    <lineage>
        <taxon>Eukaryota</taxon>
        <taxon>Fungi</taxon>
        <taxon>Dikarya</taxon>
        <taxon>Ascomycota</taxon>
        <taxon>Pezizomycotina</taxon>
        <taxon>Eurotiomycetes</taxon>
        <taxon>Eurotiomycetidae</taxon>
        <taxon>Onygenales</taxon>
        <taxon>Ajellomycetaceae</taxon>
        <taxon>Histoplasma</taxon>
    </lineage>
</organism>
<name>C0NGH9_AJECG</name>
<gene>
    <name evidence="2" type="ORF">HCBG_02451</name>
</gene>